<gene>
    <name evidence="1" type="ORF">O181_023714</name>
</gene>
<organism evidence="1 2">
    <name type="scientific">Austropuccinia psidii MF-1</name>
    <dbReference type="NCBI Taxonomy" id="1389203"/>
    <lineage>
        <taxon>Eukaryota</taxon>
        <taxon>Fungi</taxon>
        <taxon>Dikarya</taxon>
        <taxon>Basidiomycota</taxon>
        <taxon>Pucciniomycotina</taxon>
        <taxon>Pucciniomycetes</taxon>
        <taxon>Pucciniales</taxon>
        <taxon>Sphaerophragmiaceae</taxon>
        <taxon>Austropuccinia</taxon>
    </lineage>
</organism>
<evidence type="ECO:0008006" key="3">
    <source>
        <dbReference type="Google" id="ProtNLM"/>
    </source>
</evidence>
<dbReference type="Proteomes" id="UP000765509">
    <property type="component" value="Unassembled WGS sequence"/>
</dbReference>
<sequence length="211" mass="23353">MEGEAPHRKEGRGPRRSISFSAAVGTFPEEESYGTEVVPAPVGAFQGTGGQTLAQSNQPISHQAEPSLLAIMQKMTQFMANIQADSSSEASTPPAFKSPSIKGPECFDGTQYCKVISFIQSCQLIFHNYQPNFSEDRKKFLYAISFLIGRTAKWIETYLSKLSNQDPNYILNNWALFKSQLFNLFGDPNEAIKAEAEFHGLRMKEGGNVSL</sequence>
<dbReference type="EMBL" id="AVOT02007479">
    <property type="protein sequence ID" value="MBW0483999.1"/>
    <property type="molecule type" value="Genomic_DNA"/>
</dbReference>
<name>A0A9Q3GYY0_9BASI</name>
<evidence type="ECO:0000313" key="1">
    <source>
        <dbReference type="EMBL" id="MBW0483999.1"/>
    </source>
</evidence>
<reference evidence="1" key="1">
    <citation type="submission" date="2021-03" db="EMBL/GenBank/DDBJ databases">
        <title>Draft genome sequence of rust myrtle Austropuccinia psidii MF-1, a brazilian biotype.</title>
        <authorList>
            <person name="Quecine M.C."/>
            <person name="Pachon D.M.R."/>
            <person name="Bonatelli M.L."/>
            <person name="Correr F.H."/>
            <person name="Franceschini L.M."/>
            <person name="Leite T.F."/>
            <person name="Margarido G.R.A."/>
            <person name="Almeida C.A."/>
            <person name="Ferrarezi J.A."/>
            <person name="Labate C.A."/>
        </authorList>
    </citation>
    <scope>NUCLEOTIDE SEQUENCE</scope>
    <source>
        <strain evidence="1">MF-1</strain>
    </source>
</reference>
<dbReference type="AlphaFoldDB" id="A0A9Q3GYY0"/>
<evidence type="ECO:0000313" key="2">
    <source>
        <dbReference type="Proteomes" id="UP000765509"/>
    </source>
</evidence>
<protein>
    <recommendedName>
        <fullName evidence="3">DUF4939 domain-containing protein</fullName>
    </recommendedName>
</protein>
<keyword evidence="2" id="KW-1185">Reference proteome</keyword>
<dbReference type="OrthoDB" id="9945628at2759"/>
<comment type="caution">
    <text evidence="1">The sequence shown here is derived from an EMBL/GenBank/DDBJ whole genome shotgun (WGS) entry which is preliminary data.</text>
</comment>
<accession>A0A9Q3GYY0</accession>
<proteinExistence type="predicted"/>